<proteinExistence type="predicted"/>
<dbReference type="EMBL" id="BQNB010021340">
    <property type="protein sequence ID" value="GJU05357.1"/>
    <property type="molecule type" value="Genomic_DNA"/>
</dbReference>
<gene>
    <name evidence="1" type="ORF">Tco_1121787</name>
</gene>
<protein>
    <submittedName>
        <fullName evidence="1">Uncharacterized protein</fullName>
    </submittedName>
</protein>
<keyword evidence="2" id="KW-1185">Reference proteome</keyword>
<name>A0ABQ5J0Y3_9ASTR</name>
<reference evidence="1" key="1">
    <citation type="journal article" date="2022" name="Int. J. Mol. Sci.">
        <title>Draft Genome of Tanacetum Coccineum: Genomic Comparison of Closely Related Tanacetum-Family Plants.</title>
        <authorList>
            <person name="Yamashiro T."/>
            <person name="Shiraishi A."/>
            <person name="Nakayama K."/>
            <person name="Satake H."/>
        </authorList>
    </citation>
    <scope>NUCLEOTIDE SEQUENCE</scope>
</reference>
<evidence type="ECO:0000313" key="2">
    <source>
        <dbReference type="Proteomes" id="UP001151760"/>
    </source>
</evidence>
<dbReference type="Proteomes" id="UP001151760">
    <property type="component" value="Unassembled WGS sequence"/>
</dbReference>
<organism evidence="1 2">
    <name type="scientific">Tanacetum coccineum</name>
    <dbReference type="NCBI Taxonomy" id="301880"/>
    <lineage>
        <taxon>Eukaryota</taxon>
        <taxon>Viridiplantae</taxon>
        <taxon>Streptophyta</taxon>
        <taxon>Embryophyta</taxon>
        <taxon>Tracheophyta</taxon>
        <taxon>Spermatophyta</taxon>
        <taxon>Magnoliopsida</taxon>
        <taxon>eudicotyledons</taxon>
        <taxon>Gunneridae</taxon>
        <taxon>Pentapetalae</taxon>
        <taxon>asterids</taxon>
        <taxon>campanulids</taxon>
        <taxon>Asterales</taxon>
        <taxon>Asteraceae</taxon>
        <taxon>Asteroideae</taxon>
        <taxon>Anthemideae</taxon>
        <taxon>Anthemidinae</taxon>
        <taxon>Tanacetum</taxon>
    </lineage>
</organism>
<evidence type="ECO:0000313" key="1">
    <source>
        <dbReference type="EMBL" id="GJU05357.1"/>
    </source>
</evidence>
<accession>A0ABQ5J0Y3</accession>
<sequence length="95" mass="10577">MAGVDIKTLTMEQYLVLARGNQAPGVVKPEIRGNVNFKIKSQFMRELREDTFSENKNKDAHDHVDRILNIGPIPGMTPVQALTAIQTMADVTPMI</sequence>
<reference evidence="1" key="2">
    <citation type="submission" date="2022-01" db="EMBL/GenBank/DDBJ databases">
        <authorList>
            <person name="Yamashiro T."/>
            <person name="Shiraishi A."/>
            <person name="Satake H."/>
            <person name="Nakayama K."/>
        </authorList>
    </citation>
    <scope>NUCLEOTIDE SEQUENCE</scope>
</reference>
<comment type="caution">
    <text evidence="1">The sequence shown here is derived from an EMBL/GenBank/DDBJ whole genome shotgun (WGS) entry which is preliminary data.</text>
</comment>